<dbReference type="EMBL" id="CACRSZ010000018">
    <property type="protein sequence ID" value="VYS85107.1"/>
    <property type="molecule type" value="Genomic_DNA"/>
</dbReference>
<sequence>MAALTILLPSQQNQKLTFYYVYYHWNYANRDARRLPVA</sequence>
<evidence type="ECO:0000313" key="3">
    <source>
        <dbReference type="Proteomes" id="UP000095606"/>
    </source>
</evidence>
<protein>
    <submittedName>
        <fullName evidence="1">Uncharacterized protein</fullName>
    </submittedName>
</protein>
<accession>A0A6N2RVL1</accession>
<accession>A0A174S0X2</accession>
<name>A0A174S0X2_9BACE</name>
<reference evidence="1 3" key="1">
    <citation type="submission" date="2015-09" db="EMBL/GenBank/DDBJ databases">
        <authorList>
            <consortium name="Pathogen Informatics"/>
        </authorList>
    </citation>
    <scope>NUCLEOTIDE SEQUENCE [LARGE SCALE GENOMIC DNA]</scope>
    <source>
        <strain evidence="1 3">2789STDY5834846</strain>
    </source>
</reference>
<dbReference type="AlphaFoldDB" id="A0A174S0X2"/>
<dbReference type="EMBL" id="CZAE01000020">
    <property type="protein sequence ID" value="CUP89981.1"/>
    <property type="molecule type" value="Genomic_DNA"/>
</dbReference>
<organism evidence="1 3">
    <name type="scientific">Bacteroides faecis</name>
    <dbReference type="NCBI Taxonomy" id="674529"/>
    <lineage>
        <taxon>Bacteria</taxon>
        <taxon>Pseudomonadati</taxon>
        <taxon>Bacteroidota</taxon>
        <taxon>Bacteroidia</taxon>
        <taxon>Bacteroidales</taxon>
        <taxon>Bacteroidaceae</taxon>
        <taxon>Bacteroides</taxon>
    </lineage>
</organism>
<evidence type="ECO:0000313" key="2">
    <source>
        <dbReference type="EMBL" id="VYS85107.1"/>
    </source>
</evidence>
<evidence type="ECO:0000313" key="1">
    <source>
        <dbReference type="EMBL" id="CUP89981.1"/>
    </source>
</evidence>
<reference evidence="2" key="2">
    <citation type="submission" date="2019-11" db="EMBL/GenBank/DDBJ databases">
        <authorList>
            <person name="Feng L."/>
        </authorList>
    </citation>
    <scope>NUCLEOTIDE SEQUENCE</scope>
    <source>
        <strain evidence="2">BfaecisLFYP10</strain>
    </source>
</reference>
<dbReference type="Proteomes" id="UP000095606">
    <property type="component" value="Unassembled WGS sequence"/>
</dbReference>
<gene>
    <name evidence="2" type="ORF">BFLFYP10_00230</name>
    <name evidence="1" type="ORF">ERS852461_03661</name>
</gene>
<proteinExistence type="predicted"/>